<gene>
    <name evidence="2" type="ORF">H1W00_14125</name>
</gene>
<dbReference type="Proteomes" id="UP000550354">
    <property type="component" value="Unassembled WGS sequence"/>
</dbReference>
<proteinExistence type="predicted"/>
<dbReference type="PIRSF" id="PIRSF024492">
    <property type="entry name" value="UCP024492"/>
    <property type="match status" value="1"/>
</dbReference>
<dbReference type="InterPro" id="IPR007438">
    <property type="entry name" value="DUF488"/>
</dbReference>
<sequence length="189" mass="20800">MTGAAAPRLLTIGHGTSDRADLTRRLHDAGIEVLVDVRRFPGSRRNPDVSRVALADWLPGEGVAYVWEERLGGRRRVPAEAGDADAWWRVEAFRAYAAHTRTPEFDAGLRDALARAESAVTAVMCSEFVWWRCHRRLVSDAAMLVHGVPVHHVMPDGRVQAHEPSEGARRSGTGLAYPRAPEAVEPLRG</sequence>
<feature type="compositionally biased region" description="Basic and acidic residues" evidence="1">
    <location>
        <begin position="160"/>
        <end position="169"/>
    </location>
</feature>
<evidence type="ECO:0000313" key="3">
    <source>
        <dbReference type="Proteomes" id="UP000550354"/>
    </source>
</evidence>
<accession>A0A838XLF6</accession>
<keyword evidence="3" id="KW-1185">Reference proteome</keyword>
<reference evidence="2 3" key="1">
    <citation type="submission" date="2020-07" db="EMBL/GenBank/DDBJ databases">
        <title>Draft genome and description of Aeromicrobium phoceense strain Marseille-Q0843 isolated from healthy skin swab.</title>
        <authorList>
            <person name="Boxberger M."/>
            <person name="La Scola B."/>
        </authorList>
    </citation>
    <scope>NUCLEOTIDE SEQUENCE [LARGE SCALE GENOMIC DNA]</scope>
    <source>
        <strain evidence="2 3">Marseille-Q0843</strain>
    </source>
</reference>
<dbReference type="EMBL" id="JACEOG010000002">
    <property type="protein sequence ID" value="MBA4609618.1"/>
    <property type="molecule type" value="Genomic_DNA"/>
</dbReference>
<evidence type="ECO:0000313" key="2">
    <source>
        <dbReference type="EMBL" id="MBA4609618.1"/>
    </source>
</evidence>
<dbReference type="PANTHER" id="PTHR39337:SF1">
    <property type="entry name" value="BLR5642 PROTEIN"/>
    <property type="match status" value="1"/>
</dbReference>
<dbReference type="PANTHER" id="PTHR39337">
    <property type="entry name" value="BLR5642 PROTEIN"/>
    <property type="match status" value="1"/>
</dbReference>
<dbReference type="RefSeq" id="WP_181756470.1">
    <property type="nucleotide sequence ID" value="NZ_JACEOG010000002.1"/>
</dbReference>
<name>A0A838XLF6_9ACTN</name>
<comment type="caution">
    <text evidence="2">The sequence shown here is derived from an EMBL/GenBank/DDBJ whole genome shotgun (WGS) entry which is preliminary data.</text>
</comment>
<feature type="region of interest" description="Disordered" evidence="1">
    <location>
        <begin position="160"/>
        <end position="189"/>
    </location>
</feature>
<dbReference type="InterPro" id="IPR014519">
    <property type="entry name" value="UCP024492"/>
</dbReference>
<evidence type="ECO:0000256" key="1">
    <source>
        <dbReference type="SAM" id="MobiDB-lite"/>
    </source>
</evidence>
<dbReference type="Pfam" id="PF04343">
    <property type="entry name" value="DUF488"/>
    <property type="match status" value="1"/>
</dbReference>
<dbReference type="AlphaFoldDB" id="A0A838XLF6"/>
<organism evidence="2 3">
    <name type="scientific">Aeromicrobium phoceense</name>
    <dbReference type="NCBI Taxonomy" id="2754045"/>
    <lineage>
        <taxon>Bacteria</taxon>
        <taxon>Bacillati</taxon>
        <taxon>Actinomycetota</taxon>
        <taxon>Actinomycetes</taxon>
        <taxon>Propionibacteriales</taxon>
        <taxon>Nocardioidaceae</taxon>
        <taxon>Aeromicrobium</taxon>
    </lineage>
</organism>
<protein>
    <submittedName>
        <fullName evidence="2">DUF488 domain-containing protein</fullName>
    </submittedName>
</protein>